<dbReference type="Proteomes" id="UP000826195">
    <property type="component" value="Unassembled WGS sequence"/>
</dbReference>
<keyword evidence="2" id="KW-1185">Reference proteome</keyword>
<dbReference type="AlphaFoldDB" id="A0AAV7IBD4"/>
<accession>A0AAV7IBD4</accession>
<evidence type="ECO:0000313" key="2">
    <source>
        <dbReference type="Proteomes" id="UP000826195"/>
    </source>
</evidence>
<comment type="caution">
    <text evidence="1">The sequence shown here is derived from an EMBL/GenBank/DDBJ whole genome shotgun (WGS) entry which is preliminary data.</text>
</comment>
<protein>
    <submittedName>
        <fullName evidence="1">Uncharacterized protein</fullName>
    </submittedName>
</protein>
<gene>
    <name evidence="1" type="ORF">KQX54_004025</name>
</gene>
<dbReference type="EMBL" id="JAHXZJ010000747">
    <property type="protein sequence ID" value="KAH0557323.1"/>
    <property type="molecule type" value="Genomic_DNA"/>
</dbReference>
<proteinExistence type="predicted"/>
<evidence type="ECO:0000313" key="1">
    <source>
        <dbReference type="EMBL" id="KAH0557323.1"/>
    </source>
</evidence>
<organism evidence="1 2">
    <name type="scientific">Cotesia glomerata</name>
    <name type="common">Lepidopteran parasitic wasp</name>
    <name type="synonym">Apanteles glomeratus</name>
    <dbReference type="NCBI Taxonomy" id="32391"/>
    <lineage>
        <taxon>Eukaryota</taxon>
        <taxon>Metazoa</taxon>
        <taxon>Ecdysozoa</taxon>
        <taxon>Arthropoda</taxon>
        <taxon>Hexapoda</taxon>
        <taxon>Insecta</taxon>
        <taxon>Pterygota</taxon>
        <taxon>Neoptera</taxon>
        <taxon>Endopterygota</taxon>
        <taxon>Hymenoptera</taxon>
        <taxon>Apocrita</taxon>
        <taxon>Ichneumonoidea</taxon>
        <taxon>Braconidae</taxon>
        <taxon>Microgastrinae</taxon>
        <taxon>Cotesia</taxon>
    </lineage>
</organism>
<name>A0AAV7IBD4_COTGL</name>
<sequence>MLPLSKRKLKLARQEYVMLQKSEHNQQKSEPLRIDPAEIFYYHWEIFVFPLMFVPIWKNELQQVRQSEILSSKQKYSSRKI</sequence>
<reference evidence="1 2" key="1">
    <citation type="journal article" date="2021" name="J. Hered.">
        <title>A chromosome-level genome assembly of the parasitoid wasp, Cotesia glomerata (Hymenoptera: Braconidae).</title>
        <authorList>
            <person name="Pinto B.J."/>
            <person name="Weis J.J."/>
            <person name="Gamble T."/>
            <person name="Ode P.J."/>
            <person name="Paul R."/>
            <person name="Zaspel J.M."/>
        </authorList>
    </citation>
    <scope>NUCLEOTIDE SEQUENCE [LARGE SCALE GENOMIC DNA]</scope>
    <source>
        <strain evidence="1">CgM1</strain>
    </source>
</reference>